<dbReference type="GO" id="GO:0031261">
    <property type="term" value="C:DNA replication preinitiation complex"/>
    <property type="evidence" value="ECO:0007669"/>
    <property type="project" value="TreeGrafter"/>
</dbReference>
<proteinExistence type="inferred from homology"/>
<feature type="compositionally biased region" description="Basic residues" evidence="9">
    <location>
        <begin position="348"/>
        <end position="361"/>
    </location>
</feature>
<feature type="region of interest" description="Disordered" evidence="9">
    <location>
        <begin position="281"/>
        <end position="412"/>
    </location>
</feature>
<evidence type="ECO:0000256" key="1">
    <source>
        <dbReference type="ARBA" id="ARBA00004123"/>
    </source>
</evidence>
<evidence type="ECO:0000256" key="9">
    <source>
        <dbReference type="SAM" id="MobiDB-lite"/>
    </source>
</evidence>
<feature type="compositionally biased region" description="Basic and acidic residues" evidence="9">
    <location>
        <begin position="151"/>
        <end position="163"/>
    </location>
</feature>
<dbReference type="GO" id="GO:0003697">
    <property type="term" value="F:single-stranded DNA binding"/>
    <property type="evidence" value="ECO:0007669"/>
    <property type="project" value="TreeGrafter"/>
</dbReference>
<reference evidence="10 11" key="1">
    <citation type="journal article" date="2020" name="Genome Biol. Evol.">
        <title>A new high-quality draft genome assembly of the Chinese cordyceps Ophiocordyceps sinensis.</title>
        <authorList>
            <person name="Shu R."/>
            <person name="Zhang J."/>
            <person name="Meng Q."/>
            <person name="Zhang H."/>
            <person name="Zhou G."/>
            <person name="Li M."/>
            <person name="Wu P."/>
            <person name="Zhao Y."/>
            <person name="Chen C."/>
            <person name="Qin Q."/>
        </authorList>
    </citation>
    <scope>NUCLEOTIDE SEQUENCE [LARGE SCALE GENOMIC DNA]</scope>
    <source>
        <strain evidence="10 11">IOZ07</strain>
    </source>
</reference>
<dbReference type="FunFam" id="1.10.10.1460:FF:000001">
    <property type="entry name" value="DNA replication regulator Sld2"/>
    <property type="match status" value="1"/>
</dbReference>
<protein>
    <recommendedName>
        <fullName evidence="3 8">DNA replication regulator SLD2</fullName>
    </recommendedName>
</protein>
<keyword evidence="6 8" id="KW-0131">Cell cycle</keyword>
<organism evidence="10 11">
    <name type="scientific">Ophiocordyceps sinensis</name>
    <dbReference type="NCBI Taxonomy" id="72228"/>
    <lineage>
        <taxon>Eukaryota</taxon>
        <taxon>Fungi</taxon>
        <taxon>Dikarya</taxon>
        <taxon>Ascomycota</taxon>
        <taxon>Pezizomycotina</taxon>
        <taxon>Sordariomycetes</taxon>
        <taxon>Hypocreomycetidae</taxon>
        <taxon>Hypocreales</taxon>
        <taxon>Ophiocordycipitaceae</taxon>
        <taxon>Ophiocordyceps</taxon>
    </lineage>
</organism>
<evidence type="ECO:0000256" key="7">
    <source>
        <dbReference type="ARBA" id="ARBA00025253"/>
    </source>
</evidence>
<feature type="compositionally biased region" description="Basic and acidic residues" evidence="9">
    <location>
        <begin position="369"/>
        <end position="379"/>
    </location>
</feature>
<dbReference type="EMBL" id="JAAVMX010000005">
    <property type="protein sequence ID" value="KAF4508613.1"/>
    <property type="molecule type" value="Genomic_DNA"/>
</dbReference>
<dbReference type="GO" id="GO:0000727">
    <property type="term" value="P:double-strand break repair via break-induced replication"/>
    <property type="evidence" value="ECO:0007669"/>
    <property type="project" value="TreeGrafter"/>
</dbReference>
<comment type="function">
    <text evidence="7 8">Has a role in the initiation of DNA replication. Required at S-phase checkpoint.</text>
</comment>
<evidence type="ECO:0000256" key="5">
    <source>
        <dbReference type="ARBA" id="ARBA00023242"/>
    </source>
</evidence>
<evidence type="ECO:0000313" key="11">
    <source>
        <dbReference type="Proteomes" id="UP000557566"/>
    </source>
</evidence>
<keyword evidence="11" id="KW-1185">Reference proteome</keyword>
<dbReference type="OrthoDB" id="8775810at2759"/>
<feature type="region of interest" description="Disordered" evidence="9">
    <location>
        <begin position="435"/>
        <end position="463"/>
    </location>
</feature>
<comment type="similarity">
    <text evidence="2 8">Belongs to the SLD2 family.</text>
</comment>
<evidence type="ECO:0000256" key="3">
    <source>
        <dbReference type="ARBA" id="ARBA00018363"/>
    </source>
</evidence>
<feature type="region of interest" description="Disordered" evidence="9">
    <location>
        <begin position="58"/>
        <end position="138"/>
    </location>
</feature>
<dbReference type="PANTHER" id="PTHR28124">
    <property type="entry name" value="DNA REPLICATION REGULATOR SLD2"/>
    <property type="match status" value="1"/>
</dbReference>
<feature type="compositionally biased region" description="Basic and acidic residues" evidence="9">
    <location>
        <begin position="96"/>
        <end position="107"/>
    </location>
</feature>
<evidence type="ECO:0000313" key="10">
    <source>
        <dbReference type="EMBL" id="KAF4508613.1"/>
    </source>
</evidence>
<dbReference type="Gene3D" id="1.10.10.1460">
    <property type="match status" value="1"/>
</dbReference>
<evidence type="ECO:0000256" key="2">
    <source>
        <dbReference type="ARBA" id="ARBA00007276"/>
    </source>
</evidence>
<dbReference type="GO" id="GO:0006270">
    <property type="term" value="P:DNA replication initiation"/>
    <property type="evidence" value="ECO:0007669"/>
    <property type="project" value="UniProtKB-UniRule"/>
</dbReference>
<dbReference type="PANTHER" id="PTHR28124:SF1">
    <property type="entry name" value="DNA REPLICATION REGULATOR SLD2"/>
    <property type="match status" value="1"/>
</dbReference>
<keyword evidence="5 8" id="KW-0539">Nucleus</keyword>
<dbReference type="CDD" id="cd22289">
    <property type="entry name" value="RecQL4_SLD2_NTD"/>
    <property type="match status" value="1"/>
</dbReference>
<comment type="subcellular location">
    <subcellularLocation>
        <location evidence="1 8">Nucleus</location>
    </subcellularLocation>
</comment>
<feature type="region of interest" description="Disordered" evidence="9">
    <location>
        <begin position="151"/>
        <end position="196"/>
    </location>
</feature>
<dbReference type="GO" id="GO:0003688">
    <property type="term" value="F:DNA replication origin binding"/>
    <property type="evidence" value="ECO:0007669"/>
    <property type="project" value="TreeGrafter"/>
</dbReference>
<evidence type="ECO:0000256" key="4">
    <source>
        <dbReference type="ARBA" id="ARBA00022705"/>
    </source>
</evidence>
<sequence length="463" mass="51828">MNKELSLLYEAKAKDLRSHLKAWESDWARTHRGKKPGRQDIKDNPDIAEKYKEYSKVRDILAGKAPPPPAKDHESTSRKRKPEPTPSETSLKRTKHAETPHRDRVQDDELMNSPAISRKLFSPAKVTSLGPTPQKDGRVLGLFDLLVERELGTPSHKDKDSPRKSASRHNIHATPSKRTGGVDADGDSGLARTPMSASKRHLVNATMTPMKNKGETPCGRTPTSVSKLQFDTPAFLKRHTLPTLSENATFDMPASLKLPRKPLVRGLSEIVASLRRVEEETLDDDLEALREAENEQEGGEPARDAPRMSTDTDSQPRRLPLGGFDNEGTYDSPEEDKSHRRGNPLAVFKKKAPKRTTRRVNIKPTWNKRPLDMAESSREADEDGASTRPSVQAAEAQQVLDDEDFQDANPKKRLKVKATKEGTVRKAVRKVNELSHANFQRLKLHNSGAKGGPGHNSRFRRRR</sequence>
<dbReference type="GO" id="GO:1902977">
    <property type="term" value="P:mitotic DNA replication preinitiation complex assembly"/>
    <property type="evidence" value="ECO:0007669"/>
    <property type="project" value="TreeGrafter"/>
</dbReference>
<comment type="caution">
    <text evidence="10">The sequence shown here is derived from an EMBL/GenBank/DDBJ whole genome shotgun (WGS) entry which is preliminary data.</text>
</comment>
<gene>
    <name evidence="10" type="ORF">G6O67_004968</name>
</gene>
<dbReference type="AlphaFoldDB" id="A0A8H4PQK5"/>
<dbReference type="Pfam" id="PF11719">
    <property type="entry name" value="Drc1-Sld2"/>
    <property type="match status" value="1"/>
</dbReference>
<name>A0A8H4PQK5_9HYPO</name>
<accession>A0A8H4PQK5</accession>
<evidence type="ECO:0000256" key="8">
    <source>
        <dbReference type="RuleBase" id="RU367067"/>
    </source>
</evidence>
<keyword evidence="4 8" id="KW-0235">DNA replication</keyword>
<dbReference type="InterPro" id="IPR040203">
    <property type="entry name" value="Sld2"/>
</dbReference>
<evidence type="ECO:0000256" key="6">
    <source>
        <dbReference type="ARBA" id="ARBA00023306"/>
    </source>
</evidence>
<dbReference type="InterPro" id="IPR021110">
    <property type="entry name" value="DNA_rep_checkpnt_protein"/>
</dbReference>
<dbReference type="Proteomes" id="UP000557566">
    <property type="component" value="Unassembled WGS sequence"/>
</dbReference>